<dbReference type="KEGG" id="paby:Ga0080574_TMP2727"/>
<feature type="compositionally biased region" description="Basic residues" evidence="1">
    <location>
        <begin position="89"/>
        <end position="99"/>
    </location>
</feature>
<name>A0A1P8UUJ2_9RHOB</name>
<gene>
    <name evidence="2" type="ORF">Ga0080574_TMP2727</name>
</gene>
<protein>
    <submittedName>
        <fullName evidence="2">Uncharacterized protein</fullName>
    </submittedName>
</protein>
<sequence>MHERVGSPVVMRIPVSCTGNGLTIVPPSRSRGHGGPAACLDHGPSAIMSPCITTAGISNAISLSDGPDPDTPNRCPSGRQPDRFGLCRPRPRRGAGRHI</sequence>
<dbReference type="Proteomes" id="UP000187059">
    <property type="component" value="Chromosome"/>
</dbReference>
<feature type="region of interest" description="Disordered" evidence="1">
    <location>
        <begin position="62"/>
        <end position="99"/>
    </location>
</feature>
<organism evidence="2 3">
    <name type="scientific">Salipiger abyssi</name>
    <dbReference type="NCBI Taxonomy" id="1250539"/>
    <lineage>
        <taxon>Bacteria</taxon>
        <taxon>Pseudomonadati</taxon>
        <taxon>Pseudomonadota</taxon>
        <taxon>Alphaproteobacteria</taxon>
        <taxon>Rhodobacterales</taxon>
        <taxon>Roseobacteraceae</taxon>
        <taxon>Salipiger</taxon>
    </lineage>
</organism>
<dbReference type="EMBL" id="CP015093">
    <property type="protein sequence ID" value="APZ53061.1"/>
    <property type="molecule type" value="Genomic_DNA"/>
</dbReference>
<dbReference type="AlphaFoldDB" id="A0A1P8UUJ2"/>
<proteinExistence type="predicted"/>
<evidence type="ECO:0000256" key="1">
    <source>
        <dbReference type="SAM" id="MobiDB-lite"/>
    </source>
</evidence>
<accession>A0A1P8UUJ2</accession>
<reference evidence="2 3" key="1">
    <citation type="submission" date="2016-04" db="EMBL/GenBank/DDBJ databases">
        <title>Deep-sea bacteria in the southern Pacific.</title>
        <authorList>
            <person name="Tang K."/>
        </authorList>
    </citation>
    <scope>NUCLEOTIDE SEQUENCE [LARGE SCALE GENOMIC DNA]</scope>
    <source>
        <strain evidence="2 3">JLT2014</strain>
    </source>
</reference>
<dbReference type="STRING" id="1250539.Ga0080574_TMP2727"/>
<evidence type="ECO:0000313" key="3">
    <source>
        <dbReference type="Proteomes" id="UP000187059"/>
    </source>
</evidence>
<evidence type="ECO:0000313" key="2">
    <source>
        <dbReference type="EMBL" id="APZ53061.1"/>
    </source>
</evidence>
<keyword evidence="3" id="KW-1185">Reference proteome</keyword>